<dbReference type="AlphaFoldDB" id="A0A2P8E2V7"/>
<dbReference type="NCBIfam" id="TIGR02032">
    <property type="entry name" value="GG-red-SF"/>
    <property type="match status" value="1"/>
</dbReference>
<accession>A0A2P8E2V7</accession>
<dbReference type="InterPro" id="IPR050407">
    <property type="entry name" value="Geranylgeranyl_reductase"/>
</dbReference>
<reference evidence="2 3" key="1">
    <citation type="submission" date="2018-03" db="EMBL/GenBank/DDBJ databases">
        <title>Genomic Encyclopedia of Archaeal and Bacterial Type Strains, Phase II (KMG-II): from individual species to whole genera.</title>
        <authorList>
            <person name="Goeker M."/>
        </authorList>
    </citation>
    <scope>NUCLEOTIDE SEQUENCE [LARGE SCALE GENOMIC DNA]</scope>
    <source>
        <strain evidence="2 3">DSM 28057</strain>
    </source>
</reference>
<comment type="caution">
    <text evidence="2">The sequence shown here is derived from an EMBL/GenBank/DDBJ whole genome shotgun (WGS) entry which is preliminary data.</text>
</comment>
<organism evidence="2 3">
    <name type="scientific">Cecembia rubra</name>
    <dbReference type="NCBI Taxonomy" id="1485585"/>
    <lineage>
        <taxon>Bacteria</taxon>
        <taxon>Pseudomonadati</taxon>
        <taxon>Bacteroidota</taxon>
        <taxon>Cytophagia</taxon>
        <taxon>Cytophagales</taxon>
        <taxon>Cyclobacteriaceae</taxon>
        <taxon>Cecembia</taxon>
    </lineage>
</organism>
<evidence type="ECO:0000313" key="2">
    <source>
        <dbReference type="EMBL" id="PSL03811.1"/>
    </source>
</evidence>
<dbReference type="Pfam" id="PF01494">
    <property type="entry name" value="FAD_binding_3"/>
    <property type="match status" value="1"/>
</dbReference>
<dbReference type="EMBL" id="PYGF01000006">
    <property type="protein sequence ID" value="PSL03811.1"/>
    <property type="molecule type" value="Genomic_DNA"/>
</dbReference>
<feature type="domain" description="FAD-binding" evidence="1">
    <location>
        <begin position="4"/>
        <end position="296"/>
    </location>
</feature>
<dbReference type="RefSeq" id="WP_106567493.1">
    <property type="nucleotide sequence ID" value="NZ_PYGF01000006.1"/>
</dbReference>
<dbReference type="Gene3D" id="3.50.50.60">
    <property type="entry name" value="FAD/NAD(P)-binding domain"/>
    <property type="match status" value="1"/>
</dbReference>
<dbReference type="Proteomes" id="UP000240708">
    <property type="component" value="Unassembled WGS sequence"/>
</dbReference>
<sequence length="381" mass="42892">MLKFDAIVIGSGPSGGMAAYEMAKAGLKVAILEKENLPRYKTCGGGLVFRGREMLPFNLETAIEKEFSDIHVYFSQLDQVYVSKRNFPIISMVMRDKLDQLICQEAIKNGAVLLEKNMLQKIEFQEEIILQTDKQTLQTKYVVAADGALGPTAKLAGWKETRALIPALEYEVEVGPEDFDKLKNEARFDIDAIPHGYGWCFPKANHLSIGIATFKKDRVNLRDYYQQYVRKLGIRLVISEEAHGFQIPVGFRSDKFVSRNVFLTGDAAGFADPLTAEGITNGIHSGILAGKAIAQHFEDPLIAESDYLSALEERILPELRFNGKLSRFFYSYASIRNFMIKKEGQKFCEILTDLFTGKISLNEELKQKAIRKLGLEKIVKL</sequence>
<keyword evidence="3" id="KW-1185">Reference proteome</keyword>
<gene>
    <name evidence="2" type="ORF">CLV48_10650</name>
</gene>
<proteinExistence type="predicted"/>
<evidence type="ECO:0000259" key="1">
    <source>
        <dbReference type="Pfam" id="PF01494"/>
    </source>
</evidence>
<dbReference type="PRINTS" id="PR00420">
    <property type="entry name" value="RNGMNOXGNASE"/>
</dbReference>
<dbReference type="PANTHER" id="PTHR42685">
    <property type="entry name" value="GERANYLGERANYL DIPHOSPHATE REDUCTASE"/>
    <property type="match status" value="1"/>
</dbReference>
<protein>
    <submittedName>
        <fullName evidence="2">Geranylgeranyl reductase family protein</fullName>
    </submittedName>
</protein>
<dbReference type="SUPFAM" id="SSF51905">
    <property type="entry name" value="FAD/NAD(P)-binding domain"/>
    <property type="match status" value="1"/>
</dbReference>
<dbReference type="PANTHER" id="PTHR42685:SF22">
    <property type="entry name" value="CONDITIONED MEDIUM FACTOR RECEPTOR 1"/>
    <property type="match status" value="1"/>
</dbReference>
<name>A0A2P8E2V7_9BACT</name>
<dbReference type="InterPro" id="IPR002938">
    <property type="entry name" value="FAD-bd"/>
</dbReference>
<evidence type="ECO:0000313" key="3">
    <source>
        <dbReference type="Proteomes" id="UP000240708"/>
    </source>
</evidence>
<dbReference type="GO" id="GO:0016628">
    <property type="term" value="F:oxidoreductase activity, acting on the CH-CH group of donors, NAD or NADP as acceptor"/>
    <property type="evidence" value="ECO:0007669"/>
    <property type="project" value="InterPro"/>
</dbReference>
<dbReference type="OrthoDB" id="9806565at2"/>
<dbReference type="InterPro" id="IPR011777">
    <property type="entry name" value="Geranylgeranyl_Rdtase_fam"/>
</dbReference>
<dbReference type="GO" id="GO:0071949">
    <property type="term" value="F:FAD binding"/>
    <property type="evidence" value="ECO:0007669"/>
    <property type="project" value="InterPro"/>
</dbReference>
<dbReference type="InterPro" id="IPR036188">
    <property type="entry name" value="FAD/NAD-bd_sf"/>
</dbReference>